<dbReference type="SUPFAM" id="SSF52402">
    <property type="entry name" value="Adenine nucleotide alpha hydrolases-like"/>
    <property type="match status" value="1"/>
</dbReference>
<organism evidence="1 2">
    <name type="scientific">Microbacterium oleivorans</name>
    <dbReference type="NCBI Taxonomy" id="273677"/>
    <lineage>
        <taxon>Bacteria</taxon>
        <taxon>Bacillati</taxon>
        <taxon>Actinomycetota</taxon>
        <taxon>Actinomycetes</taxon>
        <taxon>Micrococcales</taxon>
        <taxon>Microbacteriaceae</taxon>
        <taxon>Microbacterium</taxon>
    </lineage>
</organism>
<reference evidence="1 2" key="1">
    <citation type="submission" date="2019-03" db="EMBL/GenBank/DDBJ databases">
        <title>Genome Sequencing and Assembly of Various Microbes Isolated from Partially Reclaimed Soil and Acid Mine Drainage (AMD) Site.</title>
        <authorList>
            <person name="Steinbock B."/>
            <person name="Bechtold R."/>
            <person name="Sevigny J.L."/>
            <person name="Thomas D."/>
            <person name="Cuthill L.R."/>
            <person name="Aveiro Johannsen E.J."/>
            <person name="Thomas K."/>
            <person name="Ghosh A."/>
        </authorList>
    </citation>
    <scope>NUCLEOTIDE SEQUENCE [LARGE SCALE GENOMIC DNA]</scope>
    <source>
        <strain evidence="1 2">F-B2</strain>
    </source>
</reference>
<sequence length="423" mass="45649">MVEKHLEVLPASAVQTVVGADPLRWPDGSITSASIDTSIDWALSTFVTASAEARDLFRVAAAIYLADSRVSKPAVSLHRDLHVTVHVEGSDAWSDATRELVADLAHWLTGDHWTIDVTQSASRPTTTQIQRLPLDRVQLLSGGLDSLCGAVIGLRDDLHVRFVGARDYSNAVRHAQNVIREAIGARAVYSLEHVLLSTAAERLNHGPRSRALMYMALGVLYADSEGAGSVWVPENGFTSINPPLDPGRGGTLTTRSTHPMTFVMVNRLVRALDIQTMVTNPFASLTKGELVEVASAELASANWFESTRSSYSCGAGKGHLYGYPNLNCGLCVACVVRRGSFIRAGITDPTRYVVDVAEEAKKAWLIRDRGADLDSLRDVVDDGVDNELVLANGSWPSGTDFDEVLALVVRGVEELRAVPLPSA</sequence>
<dbReference type="InterPro" id="IPR014729">
    <property type="entry name" value="Rossmann-like_a/b/a_fold"/>
</dbReference>
<name>A0A4R5YIA1_9MICO</name>
<dbReference type="RefSeq" id="WP_133398317.1">
    <property type="nucleotide sequence ID" value="NZ_SMZX01000001.1"/>
</dbReference>
<comment type="caution">
    <text evidence="1">The sequence shown here is derived from an EMBL/GenBank/DDBJ whole genome shotgun (WGS) entry which is preliminary data.</text>
</comment>
<evidence type="ECO:0000313" key="1">
    <source>
        <dbReference type="EMBL" id="TDL45044.1"/>
    </source>
</evidence>
<dbReference type="Gene3D" id="3.40.50.620">
    <property type="entry name" value="HUPs"/>
    <property type="match status" value="1"/>
</dbReference>
<evidence type="ECO:0008006" key="3">
    <source>
        <dbReference type="Google" id="ProtNLM"/>
    </source>
</evidence>
<evidence type="ECO:0000313" key="2">
    <source>
        <dbReference type="Proteomes" id="UP000295633"/>
    </source>
</evidence>
<protein>
    <recommendedName>
        <fullName evidence="3">7-cyano-7-deazaguanine synthase</fullName>
    </recommendedName>
</protein>
<dbReference type="Proteomes" id="UP000295633">
    <property type="component" value="Unassembled WGS sequence"/>
</dbReference>
<dbReference type="EMBL" id="SMZX01000001">
    <property type="protein sequence ID" value="TDL45044.1"/>
    <property type="molecule type" value="Genomic_DNA"/>
</dbReference>
<dbReference type="AlphaFoldDB" id="A0A4R5YIA1"/>
<proteinExistence type="predicted"/>
<gene>
    <name evidence="1" type="ORF">E2R54_00705</name>
</gene>
<accession>A0A4R5YIA1</accession>